<evidence type="ECO:0000313" key="2">
    <source>
        <dbReference type="EnsemblPlants" id="TuG1812G0300002868.01.T01.cds469301"/>
    </source>
</evidence>
<protein>
    <submittedName>
        <fullName evidence="2">Uncharacterized protein</fullName>
    </submittedName>
</protein>
<evidence type="ECO:0000256" key="1">
    <source>
        <dbReference type="SAM" id="Phobius"/>
    </source>
</evidence>
<proteinExistence type="predicted"/>
<reference evidence="2" key="2">
    <citation type="submission" date="2018-03" db="EMBL/GenBank/DDBJ databases">
        <title>The Triticum urartu genome reveals the dynamic nature of wheat genome evolution.</title>
        <authorList>
            <person name="Ling H."/>
            <person name="Ma B."/>
            <person name="Shi X."/>
            <person name="Liu H."/>
            <person name="Dong L."/>
            <person name="Sun H."/>
            <person name="Cao Y."/>
            <person name="Gao Q."/>
            <person name="Zheng S."/>
            <person name="Li Y."/>
            <person name="Yu Y."/>
            <person name="Du H."/>
            <person name="Qi M."/>
            <person name="Li Y."/>
            <person name="Yu H."/>
            <person name="Cui Y."/>
            <person name="Wang N."/>
            <person name="Chen C."/>
            <person name="Wu H."/>
            <person name="Zhao Y."/>
            <person name="Zhang J."/>
            <person name="Li Y."/>
            <person name="Zhou W."/>
            <person name="Zhang B."/>
            <person name="Hu W."/>
            <person name="Eijk M."/>
            <person name="Tang J."/>
            <person name="Witsenboer H."/>
            <person name="Zhao S."/>
            <person name="Li Z."/>
            <person name="Zhang A."/>
            <person name="Wang D."/>
            <person name="Liang C."/>
        </authorList>
    </citation>
    <scope>NUCLEOTIDE SEQUENCE [LARGE SCALE GENOMIC DNA]</scope>
    <source>
        <strain evidence="2">cv. G1812</strain>
    </source>
</reference>
<dbReference type="EnsemblPlants" id="TuG1812G0300002868.01.T01">
    <property type="protein sequence ID" value="TuG1812G0300002868.01.T01.cds469301"/>
    <property type="gene ID" value="TuG1812G0300002868.01"/>
</dbReference>
<name>A0A8R7PTM2_TRIUA</name>
<keyword evidence="1" id="KW-0812">Transmembrane</keyword>
<accession>A0A8R7PTM2</accession>
<sequence>MQNKMCKCEDRPMIRVHNLFLLKELLYKFVASYSNCEDMIPYRNDALVFLACICIVACRDCVLTSFLLYFTSCMILSVAASRFC</sequence>
<keyword evidence="1" id="KW-1133">Transmembrane helix</keyword>
<dbReference type="AlphaFoldDB" id="A0A8R7PTM2"/>
<keyword evidence="3" id="KW-1185">Reference proteome</keyword>
<evidence type="ECO:0000313" key="3">
    <source>
        <dbReference type="Proteomes" id="UP000015106"/>
    </source>
</evidence>
<dbReference type="Proteomes" id="UP000015106">
    <property type="component" value="Chromosome 3"/>
</dbReference>
<reference evidence="2" key="3">
    <citation type="submission" date="2022-06" db="UniProtKB">
        <authorList>
            <consortium name="EnsemblPlants"/>
        </authorList>
    </citation>
    <scope>IDENTIFICATION</scope>
</reference>
<reference evidence="3" key="1">
    <citation type="journal article" date="2013" name="Nature">
        <title>Draft genome of the wheat A-genome progenitor Triticum urartu.</title>
        <authorList>
            <person name="Ling H.Q."/>
            <person name="Zhao S."/>
            <person name="Liu D."/>
            <person name="Wang J."/>
            <person name="Sun H."/>
            <person name="Zhang C."/>
            <person name="Fan H."/>
            <person name="Li D."/>
            <person name="Dong L."/>
            <person name="Tao Y."/>
            <person name="Gao C."/>
            <person name="Wu H."/>
            <person name="Li Y."/>
            <person name="Cui Y."/>
            <person name="Guo X."/>
            <person name="Zheng S."/>
            <person name="Wang B."/>
            <person name="Yu K."/>
            <person name="Liang Q."/>
            <person name="Yang W."/>
            <person name="Lou X."/>
            <person name="Chen J."/>
            <person name="Feng M."/>
            <person name="Jian J."/>
            <person name="Zhang X."/>
            <person name="Luo G."/>
            <person name="Jiang Y."/>
            <person name="Liu J."/>
            <person name="Wang Z."/>
            <person name="Sha Y."/>
            <person name="Zhang B."/>
            <person name="Wu H."/>
            <person name="Tang D."/>
            <person name="Shen Q."/>
            <person name="Xue P."/>
            <person name="Zou S."/>
            <person name="Wang X."/>
            <person name="Liu X."/>
            <person name="Wang F."/>
            <person name="Yang Y."/>
            <person name="An X."/>
            <person name="Dong Z."/>
            <person name="Zhang K."/>
            <person name="Zhang X."/>
            <person name="Luo M.C."/>
            <person name="Dvorak J."/>
            <person name="Tong Y."/>
            <person name="Wang J."/>
            <person name="Yang H."/>
            <person name="Li Z."/>
            <person name="Wang D."/>
            <person name="Zhang A."/>
            <person name="Wang J."/>
        </authorList>
    </citation>
    <scope>NUCLEOTIDE SEQUENCE</scope>
    <source>
        <strain evidence="3">cv. G1812</strain>
    </source>
</reference>
<organism evidence="2 3">
    <name type="scientific">Triticum urartu</name>
    <name type="common">Red wild einkorn</name>
    <name type="synonym">Crithodium urartu</name>
    <dbReference type="NCBI Taxonomy" id="4572"/>
    <lineage>
        <taxon>Eukaryota</taxon>
        <taxon>Viridiplantae</taxon>
        <taxon>Streptophyta</taxon>
        <taxon>Embryophyta</taxon>
        <taxon>Tracheophyta</taxon>
        <taxon>Spermatophyta</taxon>
        <taxon>Magnoliopsida</taxon>
        <taxon>Liliopsida</taxon>
        <taxon>Poales</taxon>
        <taxon>Poaceae</taxon>
        <taxon>BOP clade</taxon>
        <taxon>Pooideae</taxon>
        <taxon>Triticodae</taxon>
        <taxon>Triticeae</taxon>
        <taxon>Triticinae</taxon>
        <taxon>Triticum</taxon>
    </lineage>
</organism>
<keyword evidence="1" id="KW-0472">Membrane</keyword>
<feature type="transmembrane region" description="Helical" evidence="1">
    <location>
        <begin position="47"/>
        <end position="70"/>
    </location>
</feature>
<dbReference type="Gramene" id="TuG1812G0300002868.01.T01">
    <property type="protein sequence ID" value="TuG1812G0300002868.01.T01.cds469301"/>
    <property type="gene ID" value="TuG1812G0300002868.01"/>
</dbReference>